<evidence type="ECO:0000259" key="10">
    <source>
        <dbReference type="Pfam" id="PF03372"/>
    </source>
</evidence>
<dbReference type="EC" id="3.1.11.2" evidence="3"/>
<dbReference type="AlphaFoldDB" id="A0A1A8A466"/>
<organism evidence="11">
    <name type="scientific">Nothobranchius furzeri</name>
    <name type="common">Turquoise killifish</name>
    <dbReference type="NCBI Taxonomy" id="105023"/>
    <lineage>
        <taxon>Eukaryota</taxon>
        <taxon>Metazoa</taxon>
        <taxon>Chordata</taxon>
        <taxon>Craniata</taxon>
        <taxon>Vertebrata</taxon>
        <taxon>Euteleostomi</taxon>
        <taxon>Actinopterygii</taxon>
        <taxon>Neopterygii</taxon>
        <taxon>Teleostei</taxon>
        <taxon>Neoteleostei</taxon>
        <taxon>Acanthomorphata</taxon>
        <taxon>Ovalentaria</taxon>
        <taxon>Atherinomorphae</taxon>
        <taxon>Cyprinodontiformes</taxon>
        <taxon>Nothobranchiidae</taxon>
        <taxon>Nothobranchius</taxon>
    </lineage>
</organism>
<dbReference type="InterPro" id="IPR005135">
    <property type="entry name" value="Endo/exonuclease/phosphatase"/>
</dbReference>
<protein>
    <recommendedName>
        <fullName evidence="3">exodeoxyribonuclease III</fullName>
        <ecNumber evidence="3">3.1.11.2</ecNumber>
    </recommendedName>
</protein>
<feature type="binding site" evidence="9">
    <location>
        <position position="42"/>
    </location>
    <ligand>
        <name>Mg(2+)</name>
        <dbReference type="ChEBI" id="CHEBI:18420"/>
        <label>1</label>
    </ligand>
</feature>
<evidence type="ECO:0000256" key="2">
    <source>
        <dbReference type="ARBA" id="ARBA00007092"/>
    </source>
</evidence>
<reference evidence="11" key="1">
    <citation type="submission" date="2016-05" db="EMBL/GenBank/DDBJ databases">
        <authorList>
            <person name="Lavstsen T."/>
            <person name="Jespersen J.S."/>
        </authorList>
    </citation>
    <scope>NUCLEOTIDE SEQUENCE</scope>
    <source>
        <tissue evidence="11">Brain</tissue>
    </source>
</reference>
<comment type="similarity">
    <text evidence="2">Belongs to the DNA repair enzymes AP/ExoA family.</text>
</comment>
<dbReference type="Pfam" id="PF03372">
    <property type="entry name" value="Exo_endo_phos"/>
    <property type="match status" value="1"/>
</dbReference>
<keyword evidence="4 9" id="KW-0479">Metal-binding</keyword>
<dbReference type="GO" id="GO:0008311">
    <property type="term" value="F:double-stranded DNA 3'-5' DNA exonuclease activity"/>
    <property type="evidence" value="ECO:0007669"/>
    <property type="project" value="UniProtKB-EC"/>
</dbReference>
<keyword evidence="9" id="KW-0464">Manganese</keyword>
<evidence type="ECO:0000256" key="1">
    <source>
        <dbReference type="ARBA" id="ARBA00000493"/>
    </source>
</evidence>
<evidence type="ECO:0000256" key="8">
    <source>
        <dbReference type="ARBA" id="ARBA00023204"/>
    </source>
</evidence>
<evidence type="ECO:0000256" key="4">
    <source>
        <dbReference type="ARBA" id="ARBA00022723"/>
    </source>
</evidence>
<accession>A0A1A8A466</accession>
<dbReference type="GO" id="GO:0008081">
    <property type="term" value="F:phosphoric diester hydrolase activity"/>
    <property type="evidence" value="ECO:0007669"/>
    <property type="project" value="TreeGrafter"/>
</dbReference>
<dbReference type="GO" id="GO:0046872">
    <property type="term" value="F:metal ion binding"/>
    <property type="evidence" value="ECO:0007669"/>
    <property type="project" value="UniProtKB-KW"/>
</dbReference>
<proteinExistence type="inferred from homology"/>
<evidence type="ECO:0000256" key="5">
    <source>
        <dbReference type="ARBA" id="ARBA00022763"/>
    </source>
</evidence>
<gene>
    <name evidence="11" type="primary">CAPTEDRAFT_193490</name>
</gene>
<sequence length="386" mass="43964">MDLRVLSYNCRGLRLGNSDGDKAHRLVIDHLLTDCDILCLQETFLVQQDLSKLNSFNNFFFGAGESTTDFSNSIVRGRIPRGVAILWKKKTMDNCVKMIRMGVDWCIRIHLSFGNKDFLVLCVYLPYECRQNEGDYLNKLAFLNSFMESCNFTSIYVVGDVNADISNVNSKFGKHLSQFCLEHKYIMSSTLMLPHDSYTYISEAWHSTSRLDHCFSSSDTHGPLSSMNILYNLAISDHIPVSFSVKVERLPEVFVGNEGVCQSNLNWSNVTKSELRSYSIKTEELLRKVVLPNEAIRCTDPNCANMKHKVDICTFYDRIIRALIESGKPLHKVVGSSNIKLAGWNMYVAGFHEQAQVATREWAQAGRPRQGPLCKKKKKLTHARYK</sequence>
<dbReference type="InterPro" id="IPR036691">
    <property type="entry name" value="Endo/exonu/phosph_ase_sf"/>
</dbReference>
<dbReference type="GO" id="GO:0003906">
    <property type="term" value="F:DNA-(apurinic or apyrimidinic site) endonuclease activity"/>
    <property type="evidence" value="ECO:0007669"/>
    <property type="project" value="TreeGrafter"/>
</dbReference>
<comment type="cofactor">
    <cofactor evidence="9">
        <name>Mg(2+)</name>
        <dbReference type="ChEBI" id="CHEBI:18420"/>
    </cofactor>
    <cofactor evidence="9">
        <name>Mn(2+)</name>
        <dbReference type="ChEBI" id="CHEBI:29035"/>
    </cofactor>
    <text evidence="9">Probably binds two magnesium or manganese ions per subunit.</text>
</comment>
<dbReference type="GO" id="GO:0005634">
    <property type="term" value="C:nucleus"/>
    <property type="evidence" value="ECO:0007669"/>
    <property type="project" value="TreeGrafter"/>
</dbReference>
<keyword evidence="7 9" id="KW-0460">Magnesium</keyword>
<reference evidence="11" key="2">
    <citation type="submission" date="2016-06" db="EMBL/GenBank/DDBJ databases">
        <title>The genome of a short-lived fish provides insights into sex chromosome evolution and the genetic control of aging.</title>
        <authorList>
            <person name="Reichwald K."/>
            <person name="Felder M."/>
            <person name="Petzold A."/>
            <person name="Koch P."/>
            <person name="Groth M."/>
            <person name="Platzer M."/>
        </authorList>
    </citation>
    <scope>NUCLEOTIDE SEQUENCE</scope>
    <source>
        <tissue evidence="11">Brain</tissue>
    </source>
</reference>
<dbReference type="Gene3D" id="3.60.10.10">
    <property type="entry name" value="Endonuclease/exonuclease/phosphatase"/>
    <property type="match status" value="1"/>
</dbReference>
<keyword evidence="5" id="KW-0227">DNA damage</keyword>
<feature type="domain" description="Endonuclease/exonuclease/phosphatase" evidence="10">
    <location>
        <begin position="6"/>
        <end position="238"/>
    </location>
</feature>
<evidence type="ECO:0000256" key="9">
    <source>
        <dbReference type="PIRSR" id="PIRSR604808-2"/>
    </source>
</evidence>
<dbReference type="PANTHER" id="PTHR22748">
    <property type="entry name" value="AP ENDONUCLEASE"/>
    <property type="match status" value="1"/>
</dbReference>
<name>A0A1A8A466_NOTFU</name>
<comment type="catalytic activity">
    <reaction evidence="1">
        <text>Exonucleolytic cleavage in the 3'- to 5'-direction to yield nucleoside 5'-phosphates.</text>
        <dbReference type="EC" id="3.1.11.2"/>
    </reaction>
</comment>
<feature type="binding site" evidence="9">
    <location>
        <position position="9"/>
    </location>
    <ligand>
        <name>Mg(2+)</name>
        <dbReference type="ChEBI" id="CHEBI:18420"/>
        <label>1</label>
    </ligand>
</feature>
<evidence type="ECO:0000313" key="11">
    <source>
        <dbReference type="EMBL" id="SBP49899.1"/>
    </source>
</evidence>
<dbReference type="EMBL" id="HADY01011414">
    <property type="protein sequence ID" value="SBP49899.1"/>
    <property type="molecule type" value="Transcribed_RNA"/>
</dbReference>
<dbReference type="SUPFAM" id="SSF56219">
    <property type="entry name" value="DNase I-like"/>
    <property type="match status" value="1"/>
</dbReference>
<dbReference type="PANTHER" id="PTHR22748:SF4">
    <property type="entry name" value="DNA-(APURINIC OR APYRIMIDINIC SITE) ENDONUCLEASE 2"/>
    <property type="match status" value="1"/>
</dbReference>
<dbReference type="InterPro" id="IPR004808">
    <property type="entry name" value="AP_endonuc_1"/>
</dbReference>
<evidence type="ECO:0000256" key="7">
    <source>
        <dbReference type="ARBA" id="ARBA00022842"/>
    </source>
</evidence>
<evidence type="ECO:0000256" key="6">
    <source>
        <dbReference type="ARBA" id="ARBA00022801"/>
    </source>
</evidence>
<evidence type="ECO:0000256" key="3">
    <source>
        <dbReference type="ARBA" id="ARBA00012115"/>
    </source>
</evidence>
<keyword evidence="6" id="KW-0378">Hydrolase</keyword>
<keyword evidence="8" id="KW-0234">DNA repair</keyword>
<dbReference type="GO" id="GO:0006284">
    <property type="term" value="P:base-excision repair"/>
    <property type="evidence" value="ECO:0007669"/>
    <property type="project" value="TreeGrafter"/>
</dbReference>